<feature type="chain" id="PRO_5020936700" description="Lipoprotein" evidence="1">
    <location>
        <begin position="24"/>
        <end position="117"/>
    </location>
</feature>
<evidence type="ECO:0000313" key="2">
    <source>
        <dbReference type="EMBL" id="TCJ87874.1"/>
    </source>
</evidence>
<accession>A0A4R1F5G9</accession>
<dbReference type="EMBL" id="SMFQ01000003">
    <property type="protein sequence ID" value="TCJ87874.1"/>
    <property type="molecule type" value="Genomic_DNA"/>
</dbReference>
<organism evidence="2 3">
    <name type="scientific">Cocleimonas flava</name>
    <dbReference type="NCBI Taxonomy" id="634765"/>
    <lineage>
        <taxon>Bacteria</taxon>
        <taxon>Pseudomonadati</taxon>
        <taxon>Pseudomonadota</taxon>
        <taxon>Gammaproteobacteria</taxon>
        <taxon>Thiotrichales</taxon>
        <taxon>Thiotrichaceae</taxon>
        <taxon>Cocleimonas</taxon>
    </lineage>
</organism>
<name>A0A4R1F5G9_9GAMM</name>
<dbReference type="RefSeq" id="WP_131906116.1">
    <property type="nucleotide sequence ID" value="NZ_BAAAFU010000004.1"/>
</dbReference>
<proteinExistence type="predicted"/>
<gene>
    <name evidence="2" type="ORF">EV695_2390</name>
</gene>
<keyword evidence="3" id="KW-1185">Reference proteome</keyword>
<evidence type="ECO:0000313" key="3">
    <source>
        <dbReference type="Proteomes" id="UP000294887"/>
    </source>
</evidence>
<dbReference type="PROSITE" id="PS51257">
    <property type="entry name" value="PROKAR_LIPOPROTEIN"/>
    <property type="match status" value="1"/>
</dbReference>
<evidence type="ECO:0008006" key="4">
    <source>
        <dbReference type="Google" id="ProtNLM"/>
    </source>
</evidence>
<sequence>MLNRSTNYILAVVTLLISGCSSTGVVPMSQDSYYIGKKDGSPGLGVSLSNKAKVYQEANAFCLKKNLEVMVLRETVTPAAPARLGSTELHFKCVKPGGTAKPLAKDADTVIKVQPGL</sequence>
<feature type="signal peptide" evidence="1">
    <location>
        <begin position="1"/>
        <end position="23"/>
    </location>
</feature>
<reference evidence="2 3" key="1">
    <citation type="submission" date="2019-03" db="EMBL/GenBank/DDBJ databases">
        <title>Genomic Encyclopedia of Type Strains, Phase IV (KMG-IV): sequencing the most valuable type-strain genomes for metagenomic binning, comparative biology and taxonomic classification.</title>
        <authorList>
            <person name="Goeker M."/>
        </authorList>
    </citation>
    <scope>NUCLEOTIDE SEQUENCE [LARGE SCALE GENOMIC DNA]</scope>
    <source>
        <strain evidence="2 3">DSM 24830</strain>
    </source>
</reference>
<protein>
    <recommendedName>
        <fullName evidence="4">Lipoprotein</fullName>
    </recommendedName>
</protein>
<dbReference type="Proteomes" id="UP000294887">
    <property type="component" value="Unassembled WGS sequence"/>
</dbReference>
<dbReference type="OrthoDB" id="9133913at2"/>
<keyword evidence="1" id="KW-0732">Signal</keyword>
<comment type="caution">
    <text evidence="2">The sequence shown here is derived from an EMBL/GenBank/DDBJ whole genome shotgun (WGS) entry which is preliminary data.</text>
</comment>
<dbReference type="AlphaFoldDB" id="A0A4R1F5G9"/>
<evidence type="ECO:0000256" key="1">
    <source>
        <dbReference type="SAM" id="SignalP"/>
    </source>
</evidence>